<protein>
    <submittedName>
        <fullName evidence="2">Uncharacterized protein</fullName>
    </submittedName>
</protein>
<feature type="region of interest" description="Disordered" evidence="1">
    <location>
        <begin position="14"/>
        <end position="53"/>
    </location>
</feature>
<accession>A0ABD0QQ69</accession>
<dbReference type="AlphaFoldDB" id="A0ABD0QQ69"/>
<dbReference type="Proteomes" id="UP001529510">
    <property type="component" value="Unassembled WGS sequence"/>
</dbReference>
<evidence type="ECO:0000256" key="1">
    <source>
        <dbReference type="SAM" id="MobiDB-lite"/>
    </source>
</evidence>
<proteinExistence type="predicted"/>
<feature type="non-terminal residue" evidence="2">
    <location>
        <position position="53"/>
    </location>
</feature>
<sequence length="53" mass="6337">MWWSKRAVWRRPRQCLPADSGGHCRKHQRAQVQKNSGDGRGRCQHTQWNPRLQ</sequence>
<keyword evidence="3" id="KW-1185">Reference proteome</keyword>
<evidence type="ECO:0000313" key="2">
    <source>
        <dbReference type="EMBL" id="KAL0188007.1"/>
    </source>
</evidence>
<feature type="compositionally biased region" description="Polar residues" evidence="1">
    <location>
        <begin position="44"/>
        <end position="53"/>
    </location>
</feature>
<name>A0ABD0QQ69_CIRMR</name>
<comment type="caution">
    <text evidence="2">The sequence shown here is derived from an EMBL/GenBank/DDBJ whole genome shotgun (WGS) entry which is preliminary data.</text>
</comment>
<gene>
    <name evidence="2" type="ORF">M9458_015106</name>
</gene>
<evidence type="ECO:0000313" key="3">
    <source>
        <dbReference type="Proteomes" id="UP001529510"/>
    </source>
</evidence>
<organism evidence="2 3">
    <name type="scientific">Cirrhinus mrigala</name>
    <name type="common">Mrigala</name>
    <dbReference type="NCBI Taxonomy" id="683832"/>
    <lineage>
        <taxon>Eukaryota</taxon>
        <taxon>Metazoa</taxon>
        <taxon>Chordata</taxon>
        <taxon>Craniata</taxon>
        <taxon>Vertebrata</taxon>
        <taxon>Euteleostomi</taxon>
        <taxon>Actinopterygii</taxon>
        <taxon>Neopterygii</taxon>
        <taxon>Teleostei</taxon>
        <taxon>Ostariophysi</taxon>
        <taxon>Cypriniformes</taxon>
        <taxon>Cyprinidae</taxon>
        <taxon>Labeoninae</taxon>
        <taxon>Labeonini</taxon>
        <taxon>Cirrhinus</taxon>
    </lineage>
</organism>
<reference evidence="2 3" key="1">
    <citation type="submission" date="2024-05" db="EMBL/GenBank/DDBJ databases">
        <title>Genome sequencing and assembly of Indian major carp, Cirrhinus mrigala (Hamilton, 1822).</title>
        <authorList>
            <person name="Mohindra V."/>
            <person name="Chowdhury L.M."/>
            <person name="Lal K."/>
            <person name="Jena J.K."/>
        </authorList>
    </citation>
    <scope>NUCLEOTIDE SEQUENCE [LARGE SCALE GENOMIC DNA]</scope>
    <source>
        <strain evidence="2">CM1030</strain>
        <tissue evidence="2">Blood</tissue>
    </source>
</reference>
<dbReference type="EMBL" id="JAMKFB020000007">
    <property type="protein sequence ID" value="KAL0188007.1"/>
    <property type="molecule type" value="Genomic_DNA"/>
</dbReference>